<dbReference type="InterPro" id="IPR035901">
    <property type="entry name" value="GIY-YIG_endonuc_sf"/>
</dbReference>
<name>A0A1J4TT02_9BACT</name>
<evidence type="ECO:0000313" key="3">
    <source>
        <dbReference type="EMBL" id="OIO13757.1"/>
    </source>
</evidence>
<proteinExistence type="inferred from homology"/>
<dbReference type="PANTHER" id="PTHR34477:SF1">
    <property type="entry name" value="UPF0213 PROTEIN YHBQ"/>
    <property type="match status" value="1"/>
</dbReference>
<evidence type="ECO:0000256" key="1">
    <source>
        <dbReference type="ARBA" id="ARBA00007435"/>
    </source>
</evidence>
<dbReference type="InterPro" id="IPR000305">
    <property type="entry name" value="GIY-YIG_endonuc"/>
</dbReference>
<dbReference type="Gene3D" id="3.40.1440.10">
    <property type="entry name" value="GIY-YIG endonuclease"/>
    <property type="match status" value="1"/>
</dbReference>
<comment type="caution">
    <text evidence="3">The sequence shown here is derived from an EMBL/GenBank/DDBJ whole genome shotgun (WGS) entry which is preliminary data.</text>
</comment>
<protein>
    <submittedName>
        <fullName evidence="3">Excinuclease ABC subunit C</fullName>
    </submittedName>
</protein>
<comment type="similarity">
    <text evidence="1">Belongs to the UPF0213 family.</text>
</comment>
<dbReference type="STRING" id="1805209.AUJ73_03350"/>
<dbReference type="Pfam" id="PF01541">
    <property type="entry name" value="GIY-YIG"/>
    <property type="match status" value="1"/>
</dbReference>
<reference evidence="3 4" key="1">
    <citation type="journal article" date="2016" name="Environ. Microbiol.">
        <title>Genomic resolution of a cold subsurface aquifer community provides metabolic insights for novel microbes adapted to high CO concentrations.</title>
        <authorList>
            <person name="Probst A.J."/>
            <person name="Castelle C.J."/>
            <person name="Singh A."/>
            <person name="Brown C.T."/>
            <person name="Anantharaman K."/>
            <person name="Sharon I."/>
            <person name="Hug L.A."/>
            <person name="Burstein D."/>
            <person name="Emerson J.B."/>
            <person name="Thomas B.C."/>
            <person name="Banfield J.F."/>
        </authorList>
    </citation>
    <scope>NUCLEOTIDE SEQUENCE [LARGE SCALE GENOMIC DNA]</scope>
    <source>
        <strain evidence="3">CG1_02_37_22</strain>
    </source>
</reference>
<organism evidence="3 4">
    <name type="scientific">Candidatus Gottesmanbacteria bacterium CG1_02_37_22</name>
    <dbReference type="NCBI Taxonomy" id="1805209"/>
    <lineage>
        <taxon>Bacteria</taxon>
        <taxon>Candidatus Gottesmaniibacteriota</taxon>
    </lineage>
</organism>
<dbReference type="AlphaFoldDB" id="A0A1J4TT02"/>
<dbReference type="PANTHER" id="PTHR34477">
    <property type="entry name" value="UPF0213 PROTEIN YHBQ"/>
    <property type="match status" value="1"/>
</dbReference>
<gene>
    <name evidence="3" type="ORF">AUJ73_03350</name>
</gene>
<evidence type="ECO:0000259" key="2">
    <source>
        <dbReference type="PROSITE" id="PS50164"/>
    </source>
</evidence>
<sequence length="78" mass="9379">MYYTYVLRSKVDSKLYVGYTNDLKKRLTDHNIGLAEATKFRKPLELVYYEACLSKKRAIKREKYFKTGFGRRFLKSRI</sequence>
<dbReference type="CDD" id="cd10449">
    <property type="entry name" value="GIY-YIG_SLX1_like"/>
    <property type="match status" value="1"/>
</dbReference>
<dbReference type="SUPFAM" id="SSF82771">
    <property type="entry name" value="GIY-YIG endonuclease"/>
    <property type="match status" value="1"/>
</dbReference>
<dbReference type="PROSITE" id="PS50164">
    <property type="entry name" value="GIY_YIG"/>
    <property type="match status" value="1"/>
</dbReference>
<feature type="domain" description="GIY-YIG" evidence="2">
    <location>
        <begin position="1"/>
        <end position="75"/>
    </location>
</feature>
<dbReference type="EMBL" id="MNUY01000051">
    <property type="protein sequence ID" value="OIO13757.1"/>
    <property type="molecule type" value="Genomic_DNA"/>
</dbReference>
<accession>A0A1J4TT02</accession>
<evidence type="ECO:0000313" key="4">
    <source>
        <dbReference type="Proteomes" id="UP000183120"/>
    </source>
</evidence>
<dbReference type="InterPro" id="IPR050190">
    <property type="entry name" value="UPF0213_domain"/>
</dbReference>
<dbReference type="Proteomes" id="UP000183120">
    <property type="component" value="Unassembled WGS sequence"/>
</dbReference>